<feature type="transmembrane region" description="Helical" evidence="1">
    <location>
        <begin position="21"/>
        <end position="46"/>
    </location>
</feature>
<accession>A0AAP2CCP9</accession>
<dbReference type="PIRSF" id="PIRSF026631">
    <property type="entry name" value="UCP026631"/>
    <property type="match status" value="1"/>
</dbReference>
<feature type="transmembrane region" description="Helical" evidence="1">
    <location>
        <begin position="52"/>
        <end position="73"/>
    </location>
</feature>
<dbReference type="Proteomes" id="UP000675747">
    <property type="component" value="Unassembled WGS sequence"/>
</dbReference>
<feature type="transmembrane region" description="Helical" evidence="1">
    <location>
        <begin position="232"/>
        <end position="261"/>
    </location>
</feature>
<keyword evidence="1" id="KW-1133">Transmembrane helix</keyword>
<proteinExistence type="predicted"/>
<evidence type="ECO:0000313" key="3">
    <source>
        <dbReference type="EMBL" id="MBS7457939.1"/>
    </source>
</evidence>
<keyword evidence="4" id="KW-1185">Reference proteome</keyword>
<feature type="domain" description="YdbS-like PH" evidence="2">
    <location>
        <begin position="264"/>
        <end position="318"/>
    </location>
</feature>
<evidence type="ECO:0000313" key="4">
    <source>
        <dbReference type="Proteomes" id="UP000675747"/>
    </source>
</evidence>
<sequence length="503" mass="54930">MRSEPAAAAAAAGPEHRLHPASFLFVLLAQLRQFLVPLALVAFVGVRNEDGWQLLAVALGTGGLAVAALARYFTFRYAIGRDGLVLRSGVLQRNVRHIPFARIHNVGLHQSLVHRLFDVAEVRLESASGTRPEAEMRVLRLADAQALENLVRHSAERPAGVDAAPAAAPSARVLLALGPGELLRLGLISNRGMVVVAAGFGVLAQSGSDLLADALEEWSTVLFGYAQQLQLGWVATAVAAAGLVAAAMAALRLLSVLLAVLTYHGFTLSEQDGRLQVQRGLLTRVRASVPRHRIQAFAVGESLLQRLFRRRDLRVDTAVRTSGNDARGLRELAPIADPGAVDALVRDLLPGTAWPDLHWQRLDPRAWRRMVVAPSWIVLGLSAMAAMRFGAWGALGLALLPLVVVRARLWARHARYAVGERLVAVHEGWLHRRWRFAEIGKLQGLRLAQSPFDRRLGMATLWIDTAGAALADLPLRIRYLPLAEAEALYRRLGAEIARRRLQW</sequence>
<feature type="domain" description="YdbS-like PH" evidence="2">
    <location>
        <begin position="412"/>
        <end position="492"/>
    </location>
</feature>
<dbReference type="PANTHER" id="PTHR34473">
    <property type="entry name" value="UPF0699 TRANSMEMBRANE PROTEIN YDBS"/>
    <property type="match status" value="1"/>
</dbReference>
<protein>
    <submittedName>
        <fullName evidence="3">PH domain-containing protein</fullName>
    </submittedName>
</protein>
<keyword evidence="1" id="KW-0812">Transmembrane</keyword>
<evidence type="ECO:0000256" key="1">
    <source>
        <dbReference type="SAM" id="Phobius"/>
    </source>
</evidence>
<reference evidence="3 4" key="1">
    <citation type="journal article" date="2021" name="Microbiol. Resour. Announc.">
        <title>Draft Genome Sequence of Coralloluteibacterium stylophorae LMG 29479T.</title>
        <authorList>
            <person name="Karlyshev A.V."/>
            <person name="Kudryashova E.B."/>
            <person name="Ariskina E.V."/>
            <person name="Conroy A.P."/>
            <person name="Abidueva E.Y."/>
        </authorList>
    </citation>
    <scope>NUCLEOTIDE SEQUENCE [LARGE SCALE GENOMIC DNA]</scope>
    <source>
        <strain evidence="3 4">LMG 29479</strain>
    </source>
</reference>
<feature type="transmembrane region" description="Helical" evidence="1">
    <location>
        <begin position="391"/>
        <end position="411"/>
    </location>
</feature>
<dbReference type="AlphaFoldDB" id="A0AAP2CCP9"/>
<name>A0AAP2CCP9_9GAMM</name>
<dbReference type="RefSeq" id="WP_213173756.1">
    <property type="nucleotide sequence ID" value="NZ_JAGQFT020000008.1"/>
</dbReference>
<dbReference type="InterPro" id="IPR014529">
    <property type="entry name" value="UCP026631"/>
</dbReference>
<feature type="domain" description="YdbS-like PH" evidence="2">
    <location>
        <begin position="72"/>
        <end position="150"/>
    </location>
</feature>
<dbReference type="Pfam" id="PF03703">
    <property type="entry name" value="bPH_2"/>
    <property type="match status" value="3"/>
</dbReference>
<gene>
    <name evidence="3" type="ORF">KB893_012445</name>
</gene>
<dbReference type="EMBL" id="JAGQFT020000008">
    <property type="protein sequence ID" value="MBS7457939.1"/>
    <property type="molecule type" value="Genomic_DNA"/>
</dbReference>
<evidence type="ECO:0000259" key="2">
    <source>
        <dbReference type="Pfam" id="PF03703"/>
    </source>
</evidence>
<comment type="caution">
    <text evidence="3">The sequence shown here is derived from an EMBL/GenBank/DDBJ whole genome shotgun (WGS) entry which is preliminary data.</text>
</comment>
<organism evidence="3 4">
    <name type="scientific">Coralloluteibacterium stylophorae</name>
    <dbReference type="NCBI Taxonomy" id="1776034"/>
    <lineage>
        <taxon>Bacteria</taxon>
        <taxon>Pseudomonadati</taxon>
        <taxon>Pseudomonadota</taxon>
        <taxon>Gammaproteobacteria</taxon>
        <taxon>Lysobacterales</taxon>
        <taxon>Lysobacteraceae</taxon>
        <taxon>Coralloluteibacterium</taxon>
    </lineage>
</organism>
<dbReference type="PANTHER" id="PTHR34473:SF2">
    <property type="entry name" value="UPF0699 TRANSMEMBRANE PROTEIN YDBT"/>
    <property type="match status" value="1"/>
</dbReference>
<dbReference type="InterPro" id="IPR005182">
    <property type="entry name" value="YdbS-like_PH"/>
</dbReference>
<keyword evidence="1" id="KW-0472">Membrane</keyword>